<dbReference type="SUPFAM" id="SSF56672">
    <property type="entry name" value="DNA/RNA polymerases"/>
    <property type="match status" value="1"/>
</dbReference>
<evidence type="ECO:0008006" key="2">
    <source>
        <dbReference type="Google" id="ProtNLM"/>
    </source>
</evidence>
<protein>
    <recommendedName>
        <fullName evidence="2">Reverse transcriptase domain-containing protein</fullName>
    </recommendedName>
</protein>
<reference evidence="1" key="1">
    <citation type="submission" date="2020-06" db="EMBL/GenBank/DDBJ databases">
        <authorList>
            <person name="Li T."/>
            <person name="Hu X."/>
            <person name="Zhang T."/>
            <person name="Song X."/>
            <person name="Zhang H."/>
            <person name="Dai N."/>
            <person name="Sheng W."/>
            <person name="Hou X."/>
            <person name="Wei L."/>
        </authorList>
    </citation>
    <scope>NUCLEOTIDE SEQUENCE</scope>
    <source>
        <strain evidence="1">KEN8</strain>
        <tissue evidence="1">Leaf</tissue>
    </source>
</reference>
<dbReference type="PANTHER" id="PTHR24559:SF439">
    <property type="entry name" value="RETROTRANSPOSON, UNCLASSIFIED-LIKE PROTEIN"/>
    <property type="match status" value="1"/>
</dbReference>
<dbReference type="InterPro" id="IPR053134">
    <property type="entry name" value="RNA-dir_DNA_polymerase"/>
</dbReference>
<dbReference type="PANTHER" id="PTHR24559">
    <property type="entry name" value="TRANSPOSON TY3-I GAG-POL POLYPROTEIN"/>
    <property type="match status" value="1"/>
</dbReference>
<gene>
    <name evidence="1" type="ORF">Scaly_1784200</name>
</gene>
<dbReference type="InterPro" id="IPR043128">
    <property type="entry name" value="Rev_trsase/Diguanyl_cyclase"/>
</dbReference>
<dbReference type="Gene3D" id="3.30.70.270">
    <property type="match status" value="1"/>
</dbReference>
<dbReference type="AlphaFoldDB" id="A0AAW2NXN0"/>
<evidence type="ECO:0000313" key="1">
    <source>
        <dbReference type="EMBL" id="KAL0347682.1"/>
    </source>
</evidence>
<name>A0AAW2NXN0_9LAMI</name>
<organism evidence="1">
    <name type="scientific">Sesamum calycinum</name>
    <dbReference type="NCBI Taxonomy" id="2727403"/>
    <lineage>
        <taxon>Eukaryota</taxon>
        <taxon>Viridiplantae</taxon>
        <taxon>Streptophyta</taxon>
        <taxon>Embryophyta</taxon>
        <taxon>Tracheophyta</taxon>
        <taxon>Spermatophyta</taxon>
        <taxon>Magnoliopsida</taxon>
        <taxon>eudicotyledons</taxon>
        <taxon>Gunneridae</taxon>
        <taxon>Pentapetalae</taxon>
        <taxon>asterids</taxon>
        <taxon>lamiids</taxon>
        <taxon>Lamiales</taxon>
        <taxon>Pedaliaceae</taxon>
        <taxon>Sesamum</taxon>
    </lineage>
</organism>
<sequence>MQRIFNDILHKNVECYINNLVVKSKMQGDHLHDLGKFFERLRRYQLKLNPSKCEFGVISRKVFRFIVRQHGIEIEQAKIDTNFRILEPRNIHELKELATKASISSEVYFKSSRPLSTT</sequence>
<dbReference type="EMBL" id="JACGWM010000010">
    <property type="protein sequence ID" value="KAL0347682.1"/>
    <property type="molecule type" value="Genomic_DNA"/>
</dbReference>
<accession>A0AAW2NXN0</accession>
<reference evidence="1" key="2">
    <citation type="journal article" date="2024" name="Plant">
        <title>Genomic evolution and insights into agronomic trait innovations of Sesamum species.</title>
        <authorList>
            <person name="Miao H."/>
            <person name="Wang L."/>
            <person name="Qu L."/>
            <person name="Liu H."/>
            <person name="Sun Y."/>
            <person name="Le M."/>
            <person name="Wang Q."/>
            <person name="Wei S."/>
            <person name="Zheng Y."/>
            <person name="Lin W."/>
            <person name="Duan Y."/>
            <person name="Cao H."/>
            <person name="Xiong S."/>
            <person name="Wang X."/>
            <person name="Wei L."/>
            <person name="Li C."/>
            <person name="Ma Q."/>
            <person name="Ju M."/>
            <person name="Zhao R."/>
            <person name="Li G."/>
            <person name="Mu C."/>
            <person name="Tian Q."/>
            <person name="Mei H."/>
            <person name="Zhang T."/>
            <person name="Gao T."/>
            <person name="Zhang H."/>
        </authorList>
    </citation>
    <scope>NUCLEOTIDE SEQUENCE</scope>
    <source>
        <strain evidence="1">KEN8</strain>
    </source>
</reference>
<comment type="caution">
    <text evidence="1">The sequence shown here is derived from an EMBL/GenBank/DDBJ whole genome shotgun (WGS) entry which is preliminary data.</text>
</comment>
<proteinExistence type="predicted"/>
<dbReference type="InterPro" id="IPR043502">
    <property type="entry name" value="DNA/RNA_pol_sf"/>
</dbReference>